<evidence type="ECO:0000313" key="3">
    <source>
        <dbReference type="Proteomes" id="UP000177122"/>
    </source>
</evidence>
<proteinExistence type="predicted"/>
<sequence>MTIMTAGRLRTSALLSFVGLLGLYWYGTPLPERSAVVPDVLRGAPLQVEATSTTPFDVTMGDLRYTFTPHASYTLPGLVVSLHHSDSWIDISHKGDPAQTVDICVVWGPNISTNGYRMVTYDHGDWTCYYRWTTEYDPPFSGNFLSNNHLIPTTPKLASLIKSIHVGDQILLSGTLVDYAIASKNSSGGSRNTSLVRTDGGNGACEILYLTDARILRRHMPWRDPLWNLLLMIMIGGSIGSFYLSMPKFHKSPIRDFPHTENPFDVKSFIDKNIDAKE</sequence>
<keyword evidence="1" id="KW-0812">Transmembrane</keyword>
<dbReference type="EMBL" id="MHLI01000019">
    <property type="protein sequence ID" value="OGZ04851.1"/>
    <property type="molecule type" value="Genomic_DNA"/>
</dbReference>
<keyword evidence="1" id="KW-1133">Transmembrane helix</keyword>
<keyword evidence="1" id="KW-0472">Membrane</keyword>
<reference evidence="2 3" key="1">
    <citation type="journal article" date="2016" name="Nat. Commun.">
        <title>Thousands of microbial genomes shed light on interconnected biogeochemical processes in an aquifer system.</title>
        <authorList>
            <person name="Anantharaman K."/>
            <person name="Brown C.T."/>
            <person name="Hug L.A."/>
            <person name="Sharon I."/>
            <person name="Castelle C.J."/>
            <person name="Probst A.J."/>
            <person name="Thomas B.C."/>
            <person name="Singh A."/>
            <person name="Wilkins M.J."/>
            <person name="Karaoz U."/>
            <person name="Brodie E.L."/>
            <person name="Williams K.H."/>
            <person name="Hubbard S.S."/>
            <person name="Banfield J.F."/>
        </authorList>
    </citation>
    <scope>NUCLEOTIDE SEQUENCE [LARGE SCALE GENOMIC DNA]</scope>
</reference>
<gene>
    <name evidence="2" type="ORF">A2845_05155</name>
</gene>
<evidence type="ECO:0000256" key="1">
    <source>
        <dbReference type="SAM" id="Phobius"/>
    </source>
</evidence>
<name>A0A1G2CW20_9BACT</name>
<feature type="transmembrane region" description="Helical" evidence="1">
    <location>
        <begin position="226"/>
        <end position="245"/>
    </location>
</feature>
<comment type="caution">
    <text evidence="2">The sequence shown here is derived from an EMBL/GenBank/DDBJ whole genome shotgun (WGS) entry which is preliminary data.</text>
</comment>
<accession>A0A1G2CW20</accession>
<dbReference type="AlphaFoldDB" id="A0A1G2CW20"/>
<dbReference type="Proteomes" id="UP000177122">
    <property type="component" value="Unassembled WGS sequence"/>
</dbReference>
<protein>
    <submittedName>
        <fullName evidence="2">Uncharacterized protein</fullName>
    </submittedName>
</protein>
<organism evidence="2 3">
    <name type="scientific">Candidatus Lloydbacteria bacterium RIFCSPHIGHO2_01_FULL_49_22</name>
    <dbReference type="NCBI Taxonomy" id="1798658"/>
    <lineage>
        <taxon>Bacteria</taxon>
        <taxon>Candidatus Lloydiibacteriota</taxon>
    </lineage>
</organism>
<evidence type="ECO:0000313" key="2">
    <source>
        <dbReference type="EMBL" id="OGZ04851.1"/>
    </source>
</evidence>